<dbReference type="RefSeq" id="WP_078122884.1">
    <property type="nucleotide sequence ID" value="NZ_JAOSJG010000004.1"/>
</dbReference>
<dbReference type="InterPro" id="IPR017861">
    <property type="entry name" value="KAE1/TsaD"/>
</dbReference>
<evidence type="ECO:0000256" key="6">
    <source>
        <dbReference type="ARBA" id="ARBA00023315"/>
    </source>
</evidence>
<protein>
    <recommendedName>
        <fullName evidence="8">tRNA N6-adenosine threonylcarbamoyltransferase</fullName>
        <ecNumber evidence="8">2.3.1.234</ecNumber>
    </recommendedName>
    <alternativeName>
        <fullName evidence="8">N6-L-threonylcarbamoyladenine synthase</fullName>
        <shortName evidence="8">t(6)A synthase</shortName>
    </alternativeName>
    <alternativeName>
        <fullName evidence="8">t(6)A37 threonylcarbamoyladenosine biosynthesis protein TsaD</fullName>
    </alternativeName>
    <alternativeName>
        <fullName evidence="8">tRNA threonylcarbamoyladenosine biosynthesis protein TsaD</fullName>
    </alternativeName>
</protein>
<organism evidence="11 12">
    <name type="scientific">Candidatus Phytoplasma citri</name>
    <dbReference type="NCBI Taxonomy" id="180978"/>
    <lineage>
        <taxon>Bacteria</taxon>
        <taxon>Bacillati</taxon>
        <taxon>Mycoplasmatota</taxon>
        <taxon>Mollicutes</taxon>
        <taxon>Acholeplasmatales</taxon>
        <taxon>Acholeplasmataceae</taxon>
        <taxon>Candidatus Phytoplasma</taxon>
        <taxon>16SrII (Peanut WB group)</taxon>
    </lineage>
</organism>
<keyword evidence="2 8" id="KW-0808">Transferase</keyword>
<keyword evidence="5 8" id="KW-0408">Iron</keyword>
<dbReference type="OrthoDB" id="9806197at2"/>
<comment type="catalytic activity">
    <reaction evidence="7 8">
        <text>L-threonylcarbamoyladenylate + adenosine(37) in tRNA = N(6)-L-threonylcarbamoyladenosine(37) in tRNA + AMP + H(+)</text>
        <dbReference type="Rhea" id="RHEA:37059"/>
        <dbReference type="Rhea" id="RHEA-COMP:10162"/>
        <dbReference type="Rhea" id="RHEA-COMP:10163"/>
        <dbReference type="ChEBI" id="CHEBI:15378"/>
        <dbReference type="ChEBI" id="CHEBI:73682"/>
        <dbReference type="ChEBI" id="CHEBI:74411"/>
        <dbReference type="ChEBI" id="CHEBI:74418"/>
        <dbReference type="ChEBI" id="CHEBI:456215"/>
        <dbReference type="EC" id="2.3.1.234"/>
    </reaction>
</comment>
<keyword evidence="1 8" id="KW-0963">Cytoplasm</keyword>
<feature type="binding site" evidence="8">
    <location>
        <position position="183"/>
    </location>
    <ligand>
        <name>substrate</name>
    </ligand>
</feature>
<dbReference type="NCBIfam" id="TIGR03723">
    <property type="entry name" value="T6A_TsaD_YgjD"/>
    <property type="match status" value="1"/>
</dbReference>
<evidence type="ECO:0000256" key="7">
    <source>
        <dbReference type="ARBA" id="ARBA00048117"/>
    </source>
</evidence>
<reference evidence="10 13" key="2">
    <citation type="journal article" date="2023" name="Int. J. Syst. Evol. Microbiol.">
        <title>The observation of taxonomic boundaries for the 16SrII and 16SrXXV phytoplasmas using genome-based delimitation.</title>
        <authorList>
            <person name="Rodrigues Jardim B."/>
            <person name="Tran-Nguyen L.T.T."/>
            <person name="Gambley C."/>
            <person name="Al-Sadi A.M."/>
            <person name="Al-Subhi A.M."/>
            <person name="Foissac X."/>
            <person name="Salar P."/>
            <person name="Cai H."/>
            <person name="Yang J.Y."/>
            <person name="Davis R."/>
            <person name="Jones L."/>
            <person name="Rodoni B."/>
            <person name="Constable F.E."/>
        </authorList>
    </citation>
    <scope>NUCLEOTIDE SEQUENCE [LARGE SCALE GENOMIC DNA]</scope>
    <source>
        <strain evidence="10">BAWM-OMN-P75</strain>
    </source>
</reference>
<comment type="caution">
    <text evidence="11">The sequence shown here is derived from an EMBL/GenBank/DDBJ whole genome shotgun (WGS) entry which is preliminary data.</text>
</comment>
<feature type="binding site" evidence="8">
    <location>
        <position position="111"/>
    </location>
    <ligand>
        <name>Fe cation</name>
        <dbReference type="ChEBI" id="CHEBI:24875"/>
    </ligand>
</feature>
<dbReference type="PANTHER" id="PTHR11735:SF6">
    <property type="entry name" value="TRNA N6-ADENOSINE THREONYLCARBAMOYLTRANSFERASE, MITOCHONDRIAL"/>
    <property type="match status" value="1"/>
</dbReference>
<feature type="domain" description="Gcp-like" evidence="9">
    <location>
        <begin position="23"/>
        <end position="304"/>
    </location>
</feature>
<dbReference type="FunFam" id="3.30.420.40:FF:000012">
    <property type="entry name" value="tRNA N6-adenosine threonylcarbamoyltransferase"/>
    <property type="match status" value="1"/>
</dbReference>
<dbReference type="Proteomes" id="UP001383392">
    <property type="component" value="Unassembled WGS sequence"/>
</dbReference>
<keyword evidence="4 8" id="KW-0479">Metal-binding</keyword>
<dbReference type="InterPro" id="IPR022450">
    <property type="entry name" value="TsaD"/>
</dbReference>
<dbReference type="EMBL" id="JAOSJG010000004">
    <property type="protein sequence ID" value="MEK0308997.1"/>
    <property type="molecule type" value="Genomic_DNA"/>
</dbReference>
<dbReference type="HAMAP" id="MF_01445">
    <property type="entry name" value="TsaD"/>
    <property type="match status" value="1"/>
</dbReference>
<dbReference type="GO" id="GO:0005737">
    <property type="term" value="C:cytoplasm"/>
    <property type="evidence" value="ECO:0007669"/>
    <property type="project" value="UniProtKB-SubCell"/>
</dbReference>
<feature type="binding site" evidence="8">
    <location>
        <begin position="133"/>
        <end position="137"/>
    </location>
    <ligand>
        <name>substrate</name>
    </ligand>
</feature>
<comment type="subcellular location">
    <subcellularLocation>
        <location evidence="8">Cytoplasm</location>
    </subcellularLocation>
</comment>
<keyword evidence="3 8" id="KW-0819">tRNA processing</keyword>
<dbReference type="FunFam" id="3.30.420.40:FF:000040">
    <property type="entry name" value="tRNA N6-adenosine threonylcarbamoyltransferase"/>
    <property type="match status" value="1"/>
</dbReference>
<dbReference type="PRINTS" id="PR00789">
    <property type="entry name" value="OSIALOPTASE"/>
</dbReference>
<feature type="binding site" evidence="8">
    <location>
        <position position="115"/>
    </location>
    <ligand>
        <name>Fe cation</name>
        <dbReference type="ChEBI" id="CHEBI:24875"/>
    </ligand>
</feature>
<evidence type="ECO:0000313" key="11">
    <source>
        <dbReference type="EMBL" id="OOP60003.1"/>
    </source>
</evidence>
<name>A0A1S9M4J7_9MOLU</name>
<evidence type="ECO:0000259" key="9">
    <source>
        <dbReference type="Pfam" id="PF00814"/>
    </source>
</evidence>
<feature type="binding site" evidence="8">
    <location>
        <position position="298"/>
    </location>
    <ligand>
        <name>Fe cation</name>
        <dbReference type="ChEBI" id="CHEBI:24875"/>
    </ligand>
</feature>
<comment type="function">
    <text evidence="8">Required for the formation of a threonylcarbamoyl group on adenosine at position 37 (t(6)A37) in tRNAs that read codons beginning with adenine. Is involved in the transfer of the threonylcarbamoyl moiety of threonylcarbamoyl-AMP (TC-AMP) to the N6 group of A37, together with TsaE and TsaB. TsaD likely plays a direct catalytic role in this reaction.</text>
</comment>
<dbReference type="Proteomes" id="UP000189722">
    <property type="component" value="Unassembled WGS sequence"/>
</dbReference>
<evidence type="ECO:0000256" key="3">
    <source>
        <dbReference type="ARBA" id="ARBA00022694"/>
    </source>
</evidence>
<evidence type="ECO:0000256" key="1">
    <source>
        <dbReference type="ARBA" id="ARBA00022490"/>
    </source>
</evidence>
<feature type="binding site" evidence="8">
    <location>
        <position position="272"/>
    </location>
    <ligand>
        <name>substrate</name>
    </ligand>
</feature>
<comment type="similarity">
    <text evidence="8">Belongs to the KAE1 / TsaD family.</text>
</comment>
<accession>A0A1S9M4J7</accession>
<dbReference type="PANTHER" id="PTHR11735">
    <property type="entry name" value="TRNA N6-ADENOSINE THREONYLCARBAMOYLTRANSFERASE"/>
    <property type="match status" value="1"/>
</dbReference>
<comment type="cofactor">
    <cofactor evidence="8">
        <name>Fe(2+)</name>
        <dbReference type="ChEBI" id="CHEBI:29033"/>
    </cofactor>
    <text evidence="8">Binds 1 Fe(2+) ion per subunit.</text>
</comment>
<dbReference type="Gene3D" id="3.30.420.40">
    <property type="match status" value="2"/>
</dbReference>
<dbReference type="InterPro" id="IPR043129">
    <property type="entry name" value="ATPase_NBD"/>
</dbReference>
<proteinExistence type="inferred from homology"/>
<dbReference type="CDD" id="cd24133">
    <property type="entry name" value="ASKHA_NBD_TsaD_bac"/>
    <property type="match status" value="1"/>
</dbReference>
<evidence type="ECO:0000313" key="12">
    <source>
        <dbReference type="Proteomes" id="UP000189722"/>
    </source>
</evidence>
<dbReference type="GO" id="GO:0061711">
    <property type="term" value="F:tRNA N(6)-L-threonylcarbamoyladenine synthase activity"/>
    <property type="evidence" value="ECO:0007669"/>
    <property type="project" value="UniProtKB-EC"/>
</dbReference>
<dbReference type="InterPro" id="IPR000905">
    <property type="entry name" value="Gcp-like_dom"/>
</dbReference>
<keyword evidence="6 8" id="KW-0012">Acyltransferase</keyword>
<feature type="binding site" evidence="8">
    <location>
        <position position="179"/>
    </location>
    <ligand>
        <name>substrate</name>
    </ligand>
</feature>
<evidence type="ECO:0000313" key="10">
    <source>
        <dbReference type="EMBL" id="MEK0308997.1"/>
    </source>
</evidence>
<reference evidence="11 12" key="1">
    <citation type="submission" date="2017-02" db="EMBL/GenBank/DDBJ databases">
        <title>A draft genome of 'Candidatus Phytoplasma aurantifolia' the agent of the witches-broom disease of lime.</title>
        <authorList>
            <person name="Foissac X."/>
            <person name="Carle P."/>
        </authorList>
    </citation>
    <scope>NUCLEOTIDE SEQUENCE [LARGE SCALE GENOMIC DNA]</scope>
    <source>
        <strain evidence="11 12">WBDL</strain>
    </source>
</reference>
<evidence type="ECO:0000256" key="2">
    <source>
        <dbReference type="ARBA" id="ARBA00022679"/>
    </source>
</evidence>
<dbReference type="STRING" id="180978.B2G44_00355"/>
<evidence type="ECO:0000256" key="4">
    <source>
        <dbReference type="ARBA" id="ARBA00022723"/>
    </source>
</evidence>
<sequence>MIILSIETSCDETSIAITRDGKEVLANETFSQIKCHQKYGGVVPEIASRKHLEVITYFFKKAFIKAKIKPKDIDLVAVTHGPGLIGSLLLGVNAANTWSYIYQKPLIGINHLIGHIYSVQIENEIEFPALALIISGGHTELLYLNDHFDIQKLGTTLDDAVGEVYDKIAKNLNLNYPGGPIIEKLALQGEAVFDFTLPYVKNNNLDFSFSGLKSQIINLINKNRHNMSNKLVFDICASFQKVVIEVLLIKIKRALKKFPTKNLILVGGVASNSSLKKQFLLEFPNLKLLIPSLNFCTDQAAMIGIAAYYQYKFQKPTKLYNYDLTGLANLTSFF</sequence>
<dbReference type="SUPFAM" id="SSF53067">
    <property type="entry name" value="Actin-like ATPase domain"/>
    <property type="match status" value="1"/>
</dbReference>
<feature type="binding site" evidence="8">
    <location>
        <position position="166"/>
    </location>
    <ligand>
        <name>substrate</name>
    </ligand>
</feature>
<gene>
    <name evidence="8 10" type="primary">tsaD</name>
    <name evidence="11" type="ORF">B2G44_00355</name>
    <name evidence="10" type="ORF">OC712_00630</name>
</gene>
<dbReference type="GO" id="GO:0005506">
    <property type="term" value="F:iron ion binding"/>
    <property type="evidence" value="ECO:0007669"/>
    <property type="project" value="UniProtKB-UniRule"/>
</dbReference>
<dbReference type="GO" id="GO:0002949">
    <property type="term" value="P:tRNA threonylcarbamoyladenosine modification"/>
    <property type="evidence" value="ECO:0007669"/>
    <property type="project" value="UniProtKB-UniRule"/>
</dbReference>
<dbReference type="NCBIfam" id="TIGR00329">
    <property type="entry name" value="gcp_kae1"/>
    <property type="match status" value="1"/>
</dbReference>
<evidence type="ECO:0000256" key="5">
    <source>
        <dbReference type="ARBA" id="ARBA00023004"/>
    </source>
</evidence>
<dbReference type="EMBL" id="MWKN01000008">
    <property type="protein sequence ID" value="OOP60003.1"/>
    <property type="molecule type" value="Genomic_DNA"/>
</dbReference>
<evidence type="ECO:0000256" key="8">
    <source>
        <dbReference type="HAMAP-Rule" id="MF_01445"/>
    </source>
</evidence>
<dbReference type="AlphaFoldDB" id="A0A1S9M4J7"/>
<dbReference type="Pfam" id="PF00814">
    <property type="entry name" value="TsaD"/>
    <property type="match status" value="1"/>
</dbReference>
<dbReference type="EC" id="2.3.1.234" evidence="8"/>
<keyword evidence="13" id="KW-1185">Reference proteome</keyword>
<evidence type="ECO:0000313" key="13">
    <source>
        <dbReference type="Proteomes" id="UP001383392"/>
    </source>
</evidence>